<feature type="compositionally biased region" description="Basic and acidic residues" evidence="6">
    <location>
        <begin position="369"/>
        <end position="382"/>
    </location>
</feature>
<dbReference type="InterPro" id="IPR036008">
    <property type="entry name" value="Aconitase_4Fe-4S_dom"/>
</dbReference>
<proteinExistence type="inferred from homology"/>
<evidence type="ECO:0000259" key="7">
    <source>
        <dbReference type="Pfam" id="PF00330"/>
    </source>
</evidence>
<evidence type="ECO:0000259" key="8">
    <source>
        <dbReference type="Pfam" id="PF00694"/>
    </source>
</evidence>
<dbReference type="GO" id="GO:0046872">
    <property type="term" value="F:metal ion binding"/>
    <property type="evidence" value="ECO:0007669"/>
    <property type="project" value="UniProtKB-KW"/>
</dbReference>
<dbReference type="InterPro" id="IPR001030">
    <property type="entry name" value="Acoase/IPM_deHydtase_lsu_aba"/>
</dbReference>
<evidence type="ECO:0000256" key="2">
    <source>
        <dbReference type="ARBA" id="ARBA00007185"/>
    </source>
</evidence>
<organism evidence="9 10">
    <name type="scientific">Plutella xylostella</name>
    <name type="common">Diamondback moth</name>
    <name type="synonym">Plutella maculipennis</name>
    <dbReference type="NCBI Taxonomy" id="51655"/>
    <lineage>
        <taxon>Eukaryota</taxon>
        <taxon>Metazoa</taxon>
        <taxon>Ecdysozoa</taxon>
        <taxon>Arthropoda</taxon>
        <taxon>Hexapoda</taxon>
        <taxon>Insecta</taxon>
        <taxon>Pterygota</taxon>
        <taxon>Neoptera</taxon>
        <taxon>Endopterygota</taxon>
        <taxon>Lepidoptera</taxon>
        <taxon>Glossata</taxon>
        <taxon>Ditrysia</taxon>
        <taxon>Yponomeutoidea</taxon>
        <taxon>Plutellidae</taxon>
        <taxon>Plutella</taxon>
    </lineage>
</organism>
<dbReference type="Pfam" id="PF00694">
    <property type="entry name" value="Aconitase_C"/>
    <property type="match status" value="1"/>
</dbReference>
<dbReference type="InterPro" id="IPR015928">
    <property type="entry name" value="Aconitase/3IPM_dehydase_swvl"/>
</dbReference>
<comment type="similarity">
    <text evidence="2">Belongs to the aconitase/IPM isomerase family.</text>
</comment>
<dbReference type="Pfam" id="PF00330">
    <property type="entry name" value="Aconitase"/>
    <property type="match status" value="1"/>
</dbReference>
<accession>A0A8S4GB42</accession>
<dbReference type="Gene3D" id="6.10.190.10">
    <property type="match status" value="1"/>
</dbReference>
<keyword evidence="4" id="KW-0408">Iron</keyword>
<keyword evidence="3" id="KW-0479">Metal-binding</keyword>
<comment type="cofactor">
    <cofactor evidence="1">
        <name>[4Fe-4S] cluster</name>
        <dbReference type="ChEBI" id="CHEBI:49883"/>
    </cofactor>
</comment>
<evidence type="ECO:0000313" key="9">
    <source>
        <dbReference type="EMBL" id="CAG9136112.1"/>
    </source>
</evidence>
<dbReference type="InterPro" id="IPR006249">
    <property type="entry name" value="Aconitase/IRP2"/>
</dbReference>
<name>A0A8S4GB42_PLUXY</name>
<keyword evidence="10" id="KW-1185">Reference proteome</keyword>
<dbReference type="Gene3D" id="3.20.19.10">
    <property type="entry name" value="Aconitase, domain 4"/>
    <property type="match status" value="1"/>
</dbReference>
<sequence>MAVGFKGYGLTPTQLSASGSFSFSDGQQYTLGHGSVVIAAITSCTNTSNPSVMLGAGLLAKKAVEAGLRVAPYIKTSLSPGSGVVTYYLRESGVTPYLEQLGFNIVGYGCMTCIGNSGPIDDNIANTIEKNELVCCGILSGNRNFEGRIHPHTRANYLASPLLVIAYALAGTVRIDLATQPLAYALAGTVRIDLATQPLGTRPDGSKVFLADIWPTRKEIQEVERRHVIPRMFKEVYAKIEDGSPSWQALQVASGKLYQWDEQSTYIKRPPFFDGMTKELPPPRPIANARCLLLLGDSVTTDHVSPAGSIARASPAARHLASRGLTPREFNSYGSRRGNDAVMVRGTFANIRLVNKLSDAPGPQTRHLPSGDKMDIFDAAER</sequence>
<feature type="domain" description="Aconitase A/isopropylmalate dehydratase small subunit swivel" evidence="8">
    <location>
        <begin position="318"/>
        <end position="382"/>
    </location>
</feature>
<dbReference type="PANTHER" id="PTHR11670">
    <property type="entry name" value="ACONITASE/IRON-RESPONSIVE ELEMENT FAMILY MEMBER"/>
    <property type="match status" value="1"/>
</dbReference>
<gene>
    <name evidence="9" type="ORF">PLXY2_LOCUS14364</name>
</gene>
<dbReference type="AlphaFoldDB" id="A0A8S4GB42"/>
<protein>
    <submittedName>
        <fullName evidence="9">(diamondback moth) hypothetical protein</fullName>
    </submittedName>
</protein>
<feature type="region of interest" description="Disordered" evidence="6">
    <location>
        <begin position="360"/>
        <end position="382"/>
    </location>
</feature>
<dbReference type="InterPro" id="IPR000573">
    <property type="entry name" value="AconitaseA/IPMdHydase_ssu_swvl"/>
</dbReference>
<dbReference type="SUPFAM" id="SSF53732">
    <property type="entry name" value="Aconitase iron-sulfur domain"/>
    <property type="match status" value="2"/>
</dbReference>
<dbReference type="SUPFAM" id="SSF52016">
    <property type="entry name" value="LeuD/IlvD-like"/>
    <property type="match status" value="1"/>
</dbReference>
<dbReference type="GO" id="GO:0051536">
    <property type="term" value="F:iron-sulfur cluster binding"/>
    <property type="evidence" value="ECO:0007669"/>
    <property type="project" value="UniProtKB-KW"/>
</dbReference>
<feature type="domain" description="Aconitase/3-isopropylmalate dehydratase large subunit alpha/beta/alpha" evidence="7">
    <location>
        <begin position="20"/>
        <end position="171"/>
    </location>
</feature>
<evidence type="ECO:0000256" key="6">
    <source>
        <dbReference type="SAM" id="MobiDB-lite"/>
    </source>
</evidence>
<evidence type="ECO:0000256" key="5">
    <source>
        <dbReference type="ARBA" id="ARBA00023014"/>
    </source>
</evidence>
<dbReference type="Proteomes" id="UP000653454">
    <property type="component" value="Unassembled WGS sequence"/>
</dbReference>
<evidence type="ECO:0000256" key="1">
    <source>
        <dbReference type="ARBA" id="ARBA00001966"/>
    </source>
</evidence>
<dbReference type="PRINTS" id="PR00415">
    <property type="entry name" value="ACONITASE"/>
</dbReference>
<dbReference type="InterPro" id="IPR018136">
    <property type="entry name" value="Aconitase_4Fe-4S_BS"/>
</dbReference>
<evidence type="ECO:0000256" key="3">
    <source>
        <dbReference type="ARBA" id="ARBA00022723"/>
    </source>
</evidence>
<dbReference type="PROSITE" id="PS00450">
    <property type="entry name" value="ACONITASE_1"/>
    <property type="match status" value="1"/>
</dbReference>
<comment type="caution">
    <text evidence="9">The sequence shown here is derived from an EMBL/GenBank/DDBJ whole genome shotgun (WGS) entry which is preliminary data.</text>
</comment>
<evidence type="ECO:0000313" key="10">
    <source>
        <dbReference type="Proteomes" id="UP000653454"/>
    </source>
</evidence>
<reference evidence="9" key="1">
    <citation type="submission" date="2020-11" db="EMBL/GenBank/DDBJ databases">
        <authorList>
            <person name="Whiteford S."/>
        </authorList>
    </citation>
    <scope>NUCLEOTIDE SEQUENCE</scope>
</reference>
<dbReference type="InterPro" id="IPR015931">
    <property type="entry name" value="Acnase/IPM_dHydase_lsu_aba_1/3"/>
</dbReference>
<keyword evidence="5" id="KW-0411">Iron-sulfur</keyword>
<dbReference type="Gene3D" id="3.30.499.10">
    <property type="entry name" value="Aconitase, domain 3"/>
    <property type="match status" value="2"/>
</dbReference>
<dbReference type="EMBL" id="CAJHNJ030000125">
    <property type="protein sequence ID" value="CAG9136112.1"/>
    <property type="molecule type" value="Genomic_DNA"/>
</dbReference>
<evidence type="ECO:0000256" key="4">
    <source>
        <dbReference type="ARBA" id="ARBA00023004"/>
    </source>
</evidence>
<dbReference type="PROSITE" id="PS01244">
    <property type="entry name" value="ACONITASE_2"/>
    <property type="match status" value="1"/>
</dbReference>